<comment type="caution">
    <text evidence="1">The sequence shown here is derived from an EMBL/GenBank/DDBJ whole genome shotgun (WGS) entry which is preliminary data.</text>
</comment>
<dbReference type="Proteomes" id="UP000523196">
    <property type="component" value="Unassembled WGS sequence"/>
</dbReference>
<dbReference type="RefSeq" id="WP_182688924.1">
    <property type="nucleotide sequence ID" value="NZ_JACHTF010000029.1"/>
</dbReference>
<organism evidence="1 2">
    <name type="scientific">Marilutibacter spongiae</name>
    <dbReference type="NCBI Taxonomy" id="2025720"/>
    <lineage>
        <taxon>Bacteria</taxon>
        <taxon>Pseudomonadati</taxon>
        <taxon>Pseudomonadota</taxon>
        <taxon>Gammaproteobacteria</taxon>
        <taxon>Lysobacterales</taxon>
        <taxon>Lysobacteraceae</taxon>
        <taxon>Marilutibacter</taxon>
    </lineage>
</organism>
<protein>
    <submittedName>
        <fullName evidence="1">Uncharacterized protein</fullName>
    </submittedName>
</protein>
<proteinExistence type="predicted"/>
<keyword evidence="2" id="KW-1185">Reference proteome</keyword>
<dbReference type="EMBL" id="JACHTF010000029">
    <property type="protein sequence ID" value="MBB1062174.1"/>
    <property type="molecule type" value="Genomic_DNA"/>
</dbReference>
<reference evidence="1 2" key="1">
    <citation type="submission" date="2020-08" db="EMBL/GenBank/DDBJ databases">
        <authorList>
            <person name="Xu S."/>
            <person name="Li A."/>
        </authorList>
    </citation>
    <scope>NUCLEOTIDE SEQUENCE [LARGE SCALE GENOMIC DNA]</scope>
    <source>
        <strain evidence="1 2">119BY6-57</strain>
    </source>
</reference>
<evidence type="ECO:0000313" key="1">
    <source>
        <dbReference type="EMBL" id="MBB1062174.1"/>
    </source>
</evidence>
<sequence length="119" mass="13111">MGILILAFAVSACAHSTVKPLIDTRPAVNVQELEGRFRFPKCVVSVPLTQDQAIASAGSVGAPRINERQEWRELTEKIAPGDELRHVWCMPRRGRGGVDLVGLFRGKHLLAEVHTVFVD</sequence>
<dbReference type="AlphaFoldDB" id="A0A7W3Y7G6"/>
<evidence type="ECO:0000313" key="2">
    <source>
        <dbReference type="Proteomes" id="UP000523196"/>
    </source>
</evidence>
<accession>A0A7W3Y7G6</accession>
<name>A0A7W3Y7G6_9GAMM</name>
<gene>
    <name evidence="1" type="ORF">H4F98_16490</name>
</gene>